<evidence type="ECO:0000313" key="2">
    <source>
        <dbReference type="Proteomes" id="UP001179952"/>
    </source>
</evidence>
<protein>
    <submittedName>
        <fullName evidence="1">Uncharacterized protein</fullName>
    </submittedName>
</protein>
<proteinExistence type="predicted"/>
<dbReference type="Proteomes" id="UP001179952">
    <property type="component" value="Unassembled WGS sequence"/>
</dbReference>
<accession>A0AAV9AL36</accession>
<reference evidence="1" key="2">
    <citation type="submission" date="2023-06" db="EMBL/GenBank/DDBJ databases">
        <authorList>
            <person name="Ma L."/>
            <person name="Liu K.-W."/>
            <person name="Li Z."/>
            <person name="Hsiao Y.-Y."/>
            <person name="Qi Y."/>
            <person name="Fu T."/>
            <person name="Tang G."/>
            <person name="Zhang D."/>
            <person name="Sun W.-H."/>
            <person name="Liu D.-K."/>
            <person name="Li Y."/>
            <person name="Chen G.-Z."/>
            <person name="Liu X.-D."/>
            <person name="Liao X.-Y."/>
            <person name="Jiang Y.-T."/>
            <person name="Yu X."/>
            <person name="Hao Y."/>
            <person name="Huang J."/>
            <person name="Zhao X.-W."/>
            <person name="Ke S."/>
            <person name="Chen Y.-Y."/>
            <person name="Wu W.-L."/>
            <person name="Hsu J.-L."/>
            <person name="Lin Y.-F."/>
            <person name="Huang M.-D."/>
            <person name="Li C.-Y."/>
            <person name="Huang L."/>
            <person name="Wang Z.-W."/>
            <person name="Zhao X."/>
            <person name="Zhong W.-Y."/>
            <person name="Peng D.-H."/>
            <person name="Ahmad S."/>
            <person name="Lan S."/>
            <person name="Zhang J.-S."/>
            <person name="Tsai W.-C."/>
            <person name="Van De Peer Y."/>
            <person name="Liu Z.-J."/>
        </authorList>
    </citation>
    <scope>NUCLEOTIDE SEQUENCE</scope>
    <source>
        <strain evidence="1">SCP</strain>
        <tissue evidence="1">Leaves</tissue>
    </source>
</reference>
<evidence type="ECO:0000313" key="1">
    <source>
        <dbReference type="EMBL" id="KAK1265035.1"/>
    </source>
</evidence>
<keyword evidence="2" id="KW-1185">Reference proteome</keyword>
<sequence length="67" mass="7799">MEYVTCDTVRGHKTDSALTRLLRVWTSRFLPGTSRTREDCRYARRGKAEEDVEFSSIAFYFLSTQDA</sequence>
<dbReference type="EMBL" id="JAUJYN010000008">
    <property type="protein sequence ID" value="KAK1265035.1"/>
    <property type="molecule type" value="Genomic_DNA"/>
</dbReference>
<comment type="caution">
    <text evidence="1">The sequence shown here is derived from an EMBL/GenBank/DDBJ whole genome shotgun (WGS) entry which is preliminary data.</text>
</comment>
<gene>
    <name evidence="1" type="ORF">QJS04_geneDACA010504</name>
</gene>
<reference evidence="1" key="1">
    <citation type="journal article" date="2023" name="Nat. Commun.">
        <title>Diploid and tetraploid genomes of Acorus and the evolution of monocots.</title>
        <authorList>
            <person name="Ma L."/>
            <person name="Liu K.W."/>
            <person name="Li Z."/>
            <person name="Hsiao Y.Y."/>
            <person name="Qi Y."/>
            <person name="Fu T."/>
            <person name="Tang G.D."/>
            <person name="Zhang D."/>
            <person name="Sun W.H."/>
            <person name="Liu D.K."/>
            <person name="Li Y."/>
            <person name="Chen G.Z."/>
            <person name="Liu X.D."/>
            <person name="Liao X.Y."/>
            <person name="Jiang Y.T."/>
            <person name="Yu X."/>
            <person name="Hao Y."/>
            <person name="Huang J."/>
            <person name="Zhao X.W."/>
            <person name="Ke S."/>
            <person name="Chen Y.Y."/>
            <person name="Wu W.L."/>
            <person name="Hsu J.L."/>
            <person name="Lin Y.F."/>
            <person name="Huang M.D."/>
            <person name="Li C.Y."/>
            <person name="Huang L."/>
            <person name="Wang Z.W."/>
            <person name="Zhao X."/>
            <person name="Zhong W.Y."/>
            <person name="Peng D.H."/>
            <person name="Ahmad S."/>
            <person name="Lan S."/>
            <person name="Zhang J.S."/>
            <person name="Tsai W.C."/>
            <person name="Van de Peer Y."/>
            <person name="Liu Z.J."/>
        </authorList>
    </citation>
    <scope>NUCLEOTIDE SEQUENCE</scope>
    <source>
        <strain evidence="1">SCP</strain>
    </source>
</reference>
<organism evidence="1 2">
    <name type="scientific">Acorus gramineus</name>
    <name type="common">Dwarf sweet flag</name>
    <dbReference type="NCBI Taxonomy" id="55184"/>
    <lineage>
        <taxon>Eukaryota</taxon>
        <taxon>Viridiplantae</taxon>
        <taxon>Streptophyta</taxon>
        <taxon>Embryophyta</taxon>
        <taxon>Tracheophyta</taxon>
        <taxon>Spermatophyta</taxon>
        <taxon>Magnoliopsida</taxon>
        <taxon>Liliopsida</taxon>
        <taxon>Acoraceae</taxon>
        <taxon>Acorus</taxon>
    </lineage>
</organism>
<name>A0AAV9AL36_ACOGR</name>
<dbReference type="AlphaFoldDB" id="A0AAV9AL36"/>